<name>A0A6A6I3A6_9PLEO</name>
<gene>
    <name evidence="2" type="ORF">BU26DRAFT_85136</name>
</gene>
<reference evidence="2" key="1">
    <citation type="journal article" date="2020" name="Stud. Mycol.">
        <title>101 Dothideomycetes genomes: a test case for predicting lifestyles and emergence of pathogens.</title>
        <authorList>
            <person name="Haridas S."/>
            <person name="Albert R."/>
            <person name="Binder M."/>
            <person name="Bloem J."/>
            <person name="Labutti K."/>
            <person name="Salamov A."/>
            <person name="Andreopoulos B."/>
            <person name="Baker S."/>
            <person name="Barry K."/>
            <person name="Bills G."/>
            <person name="Bluhm B."/>
            <person name="Cannon C."/>
            <person name="Castanera R."/>
            <person name="Culley D."/>
            <person name="Daum C."/>
            <person name="Ezra D."/>
            <person name="Gonzalez J."/>
            <person name="Henrissat B."/>
            <person name="Kuo A."/>
            <person name="Liang C."/>
            <person name="Lipzen A."/>
            <person name="Lutzoni F."/>
            <person name="Magnuson J."/>
            <person name="Mondo S."/>
            <person name="Nolan M."/>
            <person name="Ohm R."/>
            <person name="Pangilinan J."/>
            <person name="Park H.-J."/>
            <person name="Ramirez L."/>
            <person name="Alfaro M."/>
            <person name="Sun H."/>
            <person name="Tritt A."/>
            <person name="Yoshinaga Y."/>
            <person name="Zwiers L.-H."/>
            <person name="Turgeon B."/>
            <person name="Goodwin S."/>
            <person name="Spatafora J."/>
            <person name="Crous P."/>
            <person name="Grigoriev I."/>
        </authorList>
    </citation>
    <scope>NUCLEOTIDE SEQUENCE</scope>
    <source>
        <strain evidence="2">CBS 122368</strain>
    </source>
</reference>
<dbReference type="EMBL" id="ML987202">
    <property type="protein sequence ID" value="KAF2244737.1"/>
    <property type="molecule type" value="Genomic_DNA"/>
</dbReference>
<proteinExistence type="predicted"/>
<dbReference type="Proteomes" id="UP000800094">
    <property type="component" value="Unassembled WGS sequence"/>
</dbReference>
<evidence type="ECO:0000256" key="1">
    <source>
        <dbReference type="SAM" id="Phobius"/>
    </source>
</evidence>
<evidence type="ECO:0000313" key="2">
    <source>
        <dbReference type="EMBL" id="KAF2244737.1"/>
    </source>
</evidence>
<feature type="transmembrane region" description="Helical" evidence="1">
    <location>
        <begin position="20"/>
        <end position="42"/>
    </location>
</feature>
<keyword evidence="1" id="KW-0812">Transmembrane</keyword>
<dbReference type="Gene3D" id="1.20.58.340">
    <property type="entry name" value="Magnesium transport protein CorA, transmembrane region"/>
    <property type="match status" value="1"/>
</dbReference>
<protein>
    <submittedName>
        <fullName evidence="2">Uncharacterized protein</fullName>
    </submittedName>
</protein>
<accession>A0A6A6I3A6</accession>
<keyword evidence="1" id="KW-0472">Membrane</keyword>
<evidence type="ECO:0000313" key="3">
    <source>
        <dbReference type="Proteomes" id="UP000800094"/>
    </source>
</evidence>
<feature type="transmembrane region" description="Helical" evidence="1">
    <location>
        <begin position="285"/>
        <end position="306"/>
    </location>
</feature>
<feature type="transmembrane region" description="Helical" evidence="1">
    <location>
        <begin position="257"/>
        <end position="279"/>
    </location>
</feature>
<organism evidence="2 3">
    <name type="scientific">Trematosphaeria pertusa</name>
    <dbReference type="NCBI Taxonomy" id="390896"/>
    <lineage>
        <taxon>Eukaryota</taxon>
        <taxon>Fungi</taxon>
        <taxon>Dikarya</taxon>
        <taxon>Ascomycota</taxon>
        <taxon>Pezizomycotina</taxon>
        <taxon>Dothideomycetes</taxon>
        <taxon>Pleosporomycetidae</taxon>
        <taxon>Pleosporales</taxon>
        <taxon>Massarineae</taxon>
        <taxon>Trematosphaeriaceae</taxon>
        <taxon>Trematosphaeria</taxon>
    </lineage>
</organism>
<keyword evidence="1" id="KW-1133">Transmembrane helix</keyword>
<dbReference type="OrthoDB" id="3793262at2759"/>
<dbReference type="AlphaFoldDB" id="A0A6A6I3A6"/>
<sequence>MYSSYQPHYSYYTEYDAENIRPIAIHVLLLAPTGFEIIYCALKIRLKDLASVCFLGSSDLAILTDLRASCLRKASAFRAYPLYLLNSIIESATELIESRSNGLLAQVQSVEGTTGMSPWNRFPLENTVASFDGFRLRNFLKSLHAINMSLRLNLTCLQSAANLGPSFRSTAEKIEMARAQINAPAILSGQRDQFEDQVRFNETRLQGLADLTTQLLGRVNAQINVIYSFTAQRGNEQNYQIAKLTAADSRTMKAITVLTLTFLPSTMLASLWDAGIFTLSPERSWRIYLGTTCGLTALVFTIWYVYVQIATREQRLAMRDEEQALKKES</sequence>
<keyword evidence="3" id="KW-1185">Reference proteome</keyword>
<dbReference type="GeneID" id="54589737"/>
<dbReference type="RefSeq" id="XP_033679741.1">
    <property type="nucleotide sequence ID" value="XM_033836407.1"/>
</dbReference>